<protein>
    <submittedName>
        <fullName evidence="1">Methyltransferase family protein</fullName>
    </submittedName>
</protein>
<dbReference type="RefSeq" id="WP_121064332.1">
    <property type="nucleotide sequence ID" value="NZ_RBIQ01000007.1"/>
</dbReference>
<dbReference type="InterPro" id="IPR029063">
    <property type="entry name" value="SAM-dependent_MTases_sf"/>
</dbReference>
<dbReference type="CDD" id="cd02440">
    <property type="entry name" value="AdoMet_MTases"/>
    <property type="match status" value="1"/>
</dbReference>
<evidence type="ECO:0000313" key="1">
    <source>
        <dbReference type="EMBL" id="RKR14801.1"/>
    </source>
</evidence>
<dbReference type="GO" id="GO:0008168">
    <property type="term" value="F:methyltransferase activity"/>
    <property type="evidence" value="ECO:0007669"/>
    <property type="project" value="UniProtKB-KW"/>
</dbReference>
<keyword evidence="2" id="KW-1185">Reference proteome</keyword>
<proteinExistence type="predicted"/>
<keyword evidence="1" id="KW-0808">Transferase</keyword>
<dbReference type="OrthoDB" id="2370471at2"/>
<comment type="caution">
    <text evidence="1">The sequence shown here is derived from an EMBL/GenBank/DDBJ whole genome shotgun (WGS) entry which is preliminary data.</text>
</comment>
<organism evidence="1 2">
    <name type="scientific">Maribacter vaceletii</name>
    <dbReference type="NCBI Taxonomy" id="1206816"/>
    <lineage>
        <taxon>Bacteria</taxon>
        <taxon>Pseudomonadati</taxon>
        <taxon>Bacteroidota</taxon>
        <taxon>Flavobacteriia</taxon>
        <taxon>Flavobacteriales</taxon>
        <taxon>Flavobacteriaceae</taxon>
        <taxon>Maribacter</taxon>
    </lineage>
</organism>
<dbReference type="EMBL" id="RBIQ01000007">
    <property type="protein sequence ID" value="RKR14801.1"/>
    <property type="molecule type" value="Genomic_DNA"/>
</dbReference>
<dbReference type="AlphaFoldDB" id="A0A495EDS7"/>
<dbReference type="SUPFAM" id="SSF53335">
    <property type="entry name" value="S-adenosyl-L-methionine-dependent methyltransferases"/>
    <property type="match status" value="1"/>
</dbReference>
<keyword evidence="1" id="KW-0489">Methyltransferase</keyword>
<sequence length="275" mass="31705">MKLYLKTKDFLITGEEFQLEHDSDLDMLVTKPQPNNLDMYYESDAYISHSDASISLLDKIYQVVKKYSIQKKVSLINSYRTSDKNVLDVGAGTGDFLLGAKNGGWQVCGMEPNSNAITKASEKGITLYSDFTELKNKKFNVITLWHVLEHLPNLEEQIQNLKKLLAENGTLIIAVPNYKSFDAKWYKENWAAYDVPRHLWHFSRTSISKLFSSHSMKVVKTKPMWFDSFYVSILSEEHQPTKKNIFRAFMVGLWSNLKAVFTKEYSSVIYILKNA</sequence>
<accession>A0A495EDS7</accession>
<dbReference type="GO" id="GO:0032259">
    <property type="term" value="P:methylation"/>
    <property type="evidence" value="ECO:0007669"/>
    <property type="project" value="UniProtKB-KW"/>
</dbReference>
<reference evidence="1 2" key="1">
    <citation type="submission" date="2018-10" db="EMBL/GenBank/DDBJ databases">
        <title>Genomic Encyclopedia of Archaeal and Bacterial Type Strains, Phase II (KMG-II): from individual species to whole genera.</title>
        <authorList>
            <person name="Goeker M."/>
        </authorList>
    </citation>
    <scope>NUCLEOTIDE SEQUENCE [LARGE SCALE GENOMIC DNA]</scope>
    <source>
        <strain evidence="1 2">DSM 25230</strain>
    </source>
</reference>
<dbReference type="PANTHER" id="PTHR43861">
    <property type="entry name" value="TRANS-ACONITATE 2-METHYLTRANSFERASE-RELATED"/>
    <property type="match status" value="1"/>
</dbReference>
<gene>
    <name evidence="1" type="ORF">CLV91_0880</name>
</gene>
<dbReference type="Proteomes" id="UP000269412">
    <property type="component" value="Unassembled WGS sequence"/>
</dbReference>
<dbReference type="Pfam" id="PF13489">
    <property type="entry name" value="Methyltransf_23"/>
    <property type="match status" value="1"/>
</dbReference>
<dbReference type="Gene3D" id="3.40.50.150">
    <property type="entry name" value="Vaccinia Virus protein VP39"/>
    <property type="match status" value="1"/>
</dbReference>
<name>A0A495EDS7_9FLAO</name>
<evidence type="ECO:0000313" key="2">
    <source>
        <dbReference type="Proteomes" id="UP000269412"/>
    </source>
</evidence>